<evidence type="ECO:0000256" key="6">
    <source>
        <dbReference type="SAM" id="Coils"/>
    </source>
</evidence>
<dbReference type="InterPro" id="IPR003594">
    <property type="entry name" value="HATPase_dom"/>
</dbReference>
<dbReference type="InterPro" id="IPR053159">
    <property type="entry name" value="Hybrid_Histidine_Kinase"/>
</dbReference>
<evidence type="ECO:0000256" key="4">
    <source>
        <dbReference type="ARBA" id="ARBA00022777"/>
    </source>
</evidence>
<dbReference type="RefSeq" id="WP_011612119.1">
    <property type="nucleotide sequence ID" value="NC_008312.1"/>
</dbReference>
<feature type="domain" description="Protein kinase" evidence="7">
    <location>
        <begin position="7"/>
        <end position="281"/>
    </location>
</feature>
<dbReference type="Gene3D" id="3.30.200.20">
    <property type="entry name" value="Phosphorylase Kinase, domain 1"/>
    <property type="match status" value="1"/>
</dbReference>
<dbReference type="CDD" id="cd00082">
    <property type="entry name" value="HisKA"/>
    <property type="match status" value="1"/>
</dbReference>
<evidence type="ECO:0000256" key="5">
    <source>
        <dbReference type="ARBA" id="ARBA00023012"/>
    </source>
</evidence>
<dbReference type="InterPro" id="IPR003018">
    <property type="entry name" value="GAF"/>
</dbReference>
<dbReference type="eggNOG" id="COG3899">
    <property type="taxonomic scope" value="Bacteria"/>
</dbReference>
<dbReference type="InterPro" id="IPR036097">
    <property type="entry name" value="HisK_dim/P_sf"/>
</dbReference>
<accession>Q111R7</accession>
<dbReference type="PROSITE" id="PS00108">
    <property type="entry name" value="PROTEIN_KINASE_ST"/>
    <property type="match status" value="1"/>
</dbReference>
<dbReference type="InterPro" id="IPR003661">
    <property type="entry name" value="HisK_dim/P_dom"/>
</dbReference>
<dbReference type="Gene3D" id="1.10.510.10">
    <property type="entry name" value="Transferase(Phosphotransferase) domain 1"/>
    <property type="match status" value="1"/>
</dbReference>
<dbReference type="STRING" id="203124.Tery_2556"/>
<dbReference type="InterPro" id="IPR027417">
    <property type="entry name" value="P-loop_NTPase"/>
</dbReference>
<dbReference type="eggNOG" id="COG2203">
    <property type="taxonomic scope" value="Bacteria"/>
</dbReference>
<comment type="catalytic activity">
    <reaction evidence="1">
        <text>ATP + protein L-histidine = ADP + protein N-phospho-L-histidine.</text>
        <dbReference type="EC" id="2.7.13.3"/>
    </reaction>
</comment>
<evidence type="ECO:0000256" key="3">
    <source>
        <dbReference type="ARBA" id="ARBA00022553"/>
    </source>
</evidence>
<reference evidence="9" key="1">
    <citation type="submission" date="2006-06" db="EMBL/GenBank/DDBJ databases">
        <title>Complete sequence of Trichodesmium erythraeum IMS101.</title>
        <authorList>
            <consortium name="US DOE Joint Genome Institute"/>
            <person name="Copeland A."/>
            <person name="Lucas S."/>
            <person name="Lapidus A."/>
            <person name="Barry K."/>
            <person name="Detter J.C."/>
            <person name="Glavina del Rio T."/>
            <person name="Hammon N."/>
            <person name="Israni S."/>
            <person name="Dalin E."/>
            <person name="Tice H."/>
            <person name="Pitluck S."/>
            <person name="Kiss H."/>
            <person name="Munk A.C."/>
            <person name="Brettin T."/>
            <person name="Bruce D."/>
            <person name="Han C."/>
            <person name="Tapia R."/>
            <person name="Gilna P."/>
            <person name="Schmutz J."/>
            <person name="Larimer F."/>
            <person name="Land M."/>
            <person name="Hauser L."/>
            <person name="Kyrpides N."/>
            <person name="Kim E."/>
            <person name="Richardson P."/>
        </authorList>
    </citation>
    <scope>NUCLEOTIDE SEQUENCE [LARGE SCALE GENOMIC DNA]</scope>
    <source>
        <strain evidence="9">IMS101</strain>
    </source>
</reference>
<dbReference type="Gene3D" id="3.30.450.40">
    <property type="match status" value="1"/>
</dbReference>
<feature type="domain" description="Histidine kinase" evidence="8">
    <location>
        <begin position="1558"/>
        <end position="1808"/>
    </location>
</feature>
<dbReference type="InterPro" id="IPR041664">
    <property type="entry name" value="AAA_16"/>
</dbReference>
<dbReference type="KEGG" id="ter:Tery_2556"/>
<dbReference type="Pfam" id="PF00069">
    <property type="entry name" value="Pkinase"/>
    <property type="match status" value="1"/>
</dbReference>
<dbReference type="SMART" id="SM00388">
    <property type="entry name" value="HisKA"/>
    <property type="match status" value="1"/>
</dbReference>
<dbReference type="eggNOG" id="COG0515">
    <property type="taxonomic scope" value="Bacteria"/>
</dbReference>
<protein>
    <recommendedName>
        <fullName evidence="2">histidine kinase</fullName>
        <ecNumber evidence="2">2.7.13.3</ecNumber>
    </recommendedName>
</protein>
<dbReference type="PANTHER" id="PTHR43642:SF1">
    <property type="entry name" value="HYBRID SIGNAL TRANSDUCTION HISTIDINE KINASE G"/>
    <property type="match status" value="1"/>
</dbReference>
<dbReference type="PANTHER" id="PTHR43642">
    <property type="entry name" value="HYBRID SIGNAL TRANSDUCTION HISTIDINE KINASE G"/>
    <property type="match status" value="1"/>
</dbReference>
<dbReference type="Pfam" id="PF02518">
    <property type="entry name" value="HATPase_c"/>
    <property type="match status" value="1"/>
</dbReference>
<organism evidence="9">
    <name type="scientific">Trichodesmium erythraeum (strain IMS101)</name>
    <dbReference type="NCBI Taxonomy" id="203124"/>
    <lineage>
        <taxon>Bacteria</taxon>
        <taxon>Bacillati</taxon>
        <taxon>Cyanobacteriota</taxon>
        <taxon>Cyanophyceae</taxon>
        <taxon>Oscillatoriophycideae</taxon>
        <taxon>Oscillatoriales</taxon>
        <taxon>Microcoleaceae</taxon>
        <taxon>Trichodesmium</taxon>
    </lineage>
</organism>
<dbReference type="GO" id="GO:0000155">
    <property type="term" value="F:phosphorelay sensor kinase activity"/>
    <property type="evidence" value="ECO:0007669"/>
    <property type="project" value="InterPro"/>
</dbReference>
<keyword evidence="6" id="KW-0175">Coiled coil</keyword>
<feature type="coiled-coil region" evidence="6">
    <location>
        <begin position="1508"/>
        <end position="1549"/>
    </location>
</feature>
<evidence type="ECO:0000259" key="7">
    <source>
        <dbReference type="PROSITE" id="PS50011"/>
    </source>
</evidence>
<dbReference type="InterPro" id="IPR004358">
    <property type="entry name" value="Sig_transdc_His_kin-like_C"/>
</dbReference>
<keyword evidence="9" id="KW-0547">Nucleotide-binding</keyword>
<dbReference type="eggNOG" id="COG4191">
    <property type="taxonomic scope" value="Bacteria"/>
</dbReference>
<keyword evidence="4" id="KW-0418">Kinase</keyword>
<keyword evidence="9" id="KW-0067">ATP-binding</keyword>
<keyword evidence="4" id="KW-0808">Transferase</keyword>
<dbReference type="PROSITE" id="PS50011">
    <property type="entry name" value="PROTEIN_KINASE_DOM"/>
    <property type="match status" value="1"/>
</dbReference>
<dbReference type="InterPro" id="IPR029016">
    <property type="entry name" value="GAF-like_dom_sf"/>
</dbReference>
<proteinExistence type="predicted"/>
<dbReference type="SUPFAM" id="SSF52540">
    <property type="entry name" value="P-loop containing nucleoside triphosphate hydrolases"/>
    <property type="match status" value="1"/>
</dbReference>
<evidence type="ECO:0000313" key="9">
    <source>
        <dbReference type="EMBL" id="ABG51757.1"/>
    </source>
</evidence>
<dbReference type="HOGENOM" id="CLU_000445_34_2_3"/>
<dbReference type="Pfam" id="PF01590">
    <property type="entry name" value="GAF"/>
    <property type="match status" value="1"/>
</dbReference>
<dbReference type="Gene3D" id="3.40.50.300">
    <property type="entry name" value="P-loop containing nucleotide triphosphate hydrolases"/>
    <property type="match status" value="1"/>
</dbReference>
<dbReference type="Pfam" id="PF13191">
    <property type="entry name" value="AAA_16"/>
    <property type="match status" value="1"/>
</dbReference>
<dbReference type="EMBL" id="CP000393">
    <property type="protein sequence ID" value="ABG51757.1"/>
    <property type="molecule type" value="Genomic_DNA"/>
</dbReference>
<dbReference type="PRINTS" id="PR00344">
    <property type="entry name" value="BCTRLSENSOR"/>
</dbReference>
<dbReference type="InterPro" id="IPR005467">
    <property type="entry name" value="His_kinase_dom"/>
</dbReference>
<dbReference type="Gene3D" id="3.30.565.10">
    <property type="entry name" value="Histidine kinase-like ATPase, C-terminal domain"/>
    <property type="match status" value="1"/>
</dbReference>
<keyword evidence="5" id="KW-0902">Two-component regulatory system</keyword>
<dbReference type="OrthoDB" id="573511at2"/>
<dbReference type="CDD" id="cd14014">
    <property type="entry name" value="STKc_PknB_like"/>
    <property type="match status" value="1"/>
</dbReference>
<dbReference type="InterPro" id="IPR008271">
    <property type="entry name" value="Ser/Thr_kinase_AS"/>
</dbReference>
<evidence type="ECO:0000259" key="8">
    <source>
        <dbReference type="PROSITE" id="PS50109"/>
    </source>
</evidence>
<dbReference type="InterPro" id="IPR011009">
    <property type="entry name" value="Kinase-like_dom_sf"/>
</dbReference>
<dbReference type="SMART" id="SM00220">
    <property type="entry name" value="S_TKc"/>
    <property type="match status" value="1"/>
</dbReference>
<dbReference type="SUPFAM" id="SSF55781">
    <property type="entry name" value="GAF domain-like"/>
    <property type="match status" value="1"/>
</dbReference>
<sequence>MITLTGYHITEIIYQGTRTEVYRGTRNSDNKPVIIKVLANVNPKFNELVQFHNQYMLSRHLQHPNILQPLALERYGNGYALVMPDNGAIALSSYWHGGLKSVDTELEQNLGEFLRIAIQLTESLHYLNQKRIIHKDIKPANILIYPKTQQIQLIDFNIASLLPKAQQEVTHPNVLQGTLAYISPEQTGRMNRGIDYRVDFYSLGVTFFELLTGELPFTTDDPMELVHCHIAKLPIFENKELRNGVCIPQIPQMVINIVMKLMGKNPEDRYQSALGLKYDLENCLQQWEARGEIAKFQLGRLDFSTHFLIPEKLYGREREVKQLLAAFERVSEGEGDRAPRSEIMLLAGFSGIGKTAVINEVHKPITAQHGYFIQGKFDQFNQNVPLSAFLQALRNLMEQVLFEPDARFVAWKTKILEAVGQNGQVLIDVIPELELVIGKQPAVPELSGNAVENRFNFLFQKFIEVFTDKRHPLVIFLDDLHWADTASLKLIKLLMEDNSYLLLLGAYRDHEVSSVHPLILALEELKQLGTTVNTITLQSLAFRDMNQLVADTLHCSTDISQPLTELINRKTQGNPFFTTQFLKGLYQDRYITFNREQGYWECDIIQINDLSLTDDVVEFMSQKLLKLPKETQQVLKLAACIGNKFDLDTLAIVAKQLKSDVMTALWSALEAELILLQSQVYKFYTSNDETEVDYEYIENVGYRFLHDRVQQAAYSLIPDDQKEANHYHIGQLLLEQISPETRERYIFEIVNQLNYGVNLITEQVARDELAELNLVACRKAKGGSAYKAAREYGVIGIDLLGRKAWQRKYVTMLQLHELVAEASVIYGDFQGMNQQIDAVIEHGKTLLDQVDSHIIRIQALTTQNNLLEAIAYGKSILEEFGVKFPETITSVELEHEIEETQALIGDRSIEDLLHLPVMVNPEKLAILKISTRMITCCYLAGSPLYALLGSLQTKLSIQYGNGIFSPTGYVVYGIFMLNFKKDIYTSNQLGELAYRLASNAKDKNIPAITFIPLGLCLYHHQNHLQETLSIFEAGYQAALEIGKVEYLGRYSYGFCLNSFWCGKPLKELVVQIQAYIEVTVKFKLSHFERYCLIFWEATVLLLGNPENIHLEIEDSNDRRPWMTEMLKSHDLAQIFHYYLHRGILKFILGDILSAKADTIAAKKYLSGGLGTVGEAGFYFYDSLITLATLQESASDIGSSLQQVQENQNNLHLWSEYAPMNYLHKWQLVEAEKYRVLGKKYQAGDFYDRAIAGAKENEYFQEEALANELAAKFYLVWGKEKIAAGYMQEAYYGYAYWGSKAKTEQLEQTYPQLLNPILQQVKPISSTTSISLENSLQLLDLKSAIKAFHALSEEVELEVLLSKLMYVLIENAGADKGVLVVDNFGTWEISVICDQNKCRFLKASPNLSNVLPVNIINKVKRTRQRILINYFDQENVYISDPYFTQQKPKSLCCTPMLNQGKLIGIIYLENYLCTQVFTSSSIEIINLLSAKAAISIQNALLYRRLENYSRNLEAEVEIRTQKLQENNQQLQATLEQLQRTQAQLIQAEKISSLGEMVAGIAHEINNPITFISGNIFHAQEYFGDLVELIDLYQENFPQSSPAIQDKLVEVELDFLCEDLKRLFQSMQNGSDRIRQIVLGLRNFSRLGESECKEIDIHEGLENTLMILQHRCQDQKGRPDITLIKNYGKLPLINCYPSQLNQVFWHIITNAIYALTRADSPAVPEIRITTEVHNDKTVQISIADNGIGMSEKVREKVFDPFFTTKPVGQGTGLGLLISHQIITEQHNGELYCISQLGKGSEFIIKIPVLLDYR</sequence>
<dbReference type="SMART" id="SM00065">
    <property type="entry name" value="GAF"/>
    <property type="match status" value="1"/>
</dbReference>
<dbReference type="SUPFAM" id="SSF47384">
    <property type="entry name" value="Homodimeric domain of signal transducing histidine kinase"/>
    <property type="match status" value="1"/>
</dbReference>
<dbReference type="SUPFAM" id="SSF56112">
    <property type="entry name" value="Protein kinase-like (PK-like)"/>
    <property type="match status" value="1"/>
</dbReference>
<dbReference type="SUPFAM" id="SSF55874">
    <property type="entry name" value="ATPase domain of HSP90 chaperone/DNA topoisomerase II/histidine kinase"/>
    <property type="match status" value="1"/>
</dbReference>
<dbReference type="InterPro" id="IPR000719">
    <property type="entry name" value="Prot_kinase_dom"/>
</dbReference>
<evidence type="ECO:0000256" key="2">
    <source>
        <dbReference type="ARBA" id="ARBA00012438"/>
    </source>
</evidence>
<dbReference type="GO" id="GO:0005524">
    <property type="term" value="F:ATP binding"/>
    <property type="evidence" value="ECO:0007669"/>
    <property type="project" value="UniProtKB-KW"/>
</dbReference>
<dbReference type="EC" id="2.7.13.3" evidence="2"/>
<dbReference type="PROSITE" id="PS50109">
    <property type="entry name" value="HIS_KIN"/>
    <property type="match status" value="1"/>
</dbReference>
<dbReference type="InterPro" id="IPR036890">
    <property type="entry name" value="HATPase_C_sf"/>
</dbReference>
<keyword evidence="3" id="KW-0597">Phosphoprotein</keyword>
<evidence type="ECO:0000256" key="1">
    <source>
        <dbReference type="ARBA" id="ARBA00000085"/>
    </source>
</evidence>
<gene>
    <name evidence="9" type="ordered locus">Tery_2556</name>
</gene>
<dbReference type="Gene3D" id="1.10.287.130">
    <property type="match status" value="1"/>
</dbReference>
<dbReference type="SMART" id="SM00387">
    <property type="entry name" value="HATPase_c"/>
    <property type="match status" value="1"/>
</dbReference>
<name>Q111R7_TRIEI</name>